<evidence type="ECO:0000256" key="1">
    <source>
        <dbReference type="SAM" id="MobiDB-lite"/>
    </source>
</evidence>
<feature type="compositionally biased region" description="Low complexity" evidence="1">
    <location>
        <begin position="242"/>
        <end position="255"/>
    </location>
</feature>
<dbReference type="EMBL" id="JBHRTN010000010">
    <property type="protein sequence ID" value="MFC3125850.1"/>
    <property type="molecule type" value="Genomic_DNA"/>
</dbReference>
<organism evidence="2 3">
    <name type="scientific">Teichococcus globiformis</name>
    <dbReference type="NCBI Taxonomy" id="2307229"/>
    <lineage>
        <taxon>Bacteria</taxon>
        <taxon>Pseudomonadati</taxon>
        <taxon>Pseudomonadota</taxon>
        <taxon>Alphaproteobacteria</taxon>
        <taxon>Acetobacterales</taxon>
        <taxon>Roseomonadaceae</taxon>
        <taxon>Roseomonas</taxon>
    </lineage>
</organism>
<proteinExistence type="predicted"/>
<gene>
    <name evidence="2" type="ORF">ACFOD4_12335</name>
</gene>
<name>A0ABV7G035_9PROT</name>
<reference evidence="3" key="1">
    <citation type="journal article" date="2019" name="Int. J. Syst. Evol. Microbiol.">
        <title>The Global Catalogue of Microorganisms (GCM) 10K type strain sequencing project: providing services to taxonomists for standard genome sequencing and annotation.</title>
        <authorList>
            <consortium name="The Broad Institute Genomics Platform"/>
            <consortium name="The Broad Institute Genome Sequencing Center for Infectious Disease"/>
            <person name="Wu L."/>
            <person name="Ma J."/>
        </authorList>
    </citation>
    <scope>NUCLEOTIDE SEQUENCE [LARGE SCALE GENOMIC DNA]</scope>
    <source>
        <strain evidence="3">KCTC 52094</strain>
    </source>
</reference>
<evidence type="ECO:0000313" key="2">
    <source>
        <dbReference type="EMBL" id="MFC3125850.1"/>
    </source>
</evidence>
<evidence type="ECO:0000313" key="3">
    <source>
        <dbReference type="Proteomes" id="UP001595593"/>
    </source>
</evidence>
<dbReference type="RefSeq" id="WP_379596977.1">
    <property type="nucleotide sequence ID" value="NZ_JBHRTN010000010.1"/>
</dbReference>
<dbReference type="Proteomes" id="UP001595593">
    <property type="component" value="Unassembled WGS sequence"/>
</dbReference>
<protein>
    <submittedName>
        <fullName evidence="2">DUF3108 domain-containing protein</fullName>
    </submittedName>
</protein>
<keyword evidence="3" id="KW-1185">Reference proteome</keyword>
<feature type="region of interest" description="Disordered" evidence="1">
    <location>
        <begin position="242"/>
        <end position="266"/>
    </location>
</feature>
<accession>A0ABV7G035</accession>
<sequence length="266" mass="28617">MAGEPVRAVYGVHGGGMQIAQIEVMLELTPSAYSIDSRFRFTGLASWFAGNGSTAQATGVLRQGKAQPRHFSSYGHWRGEPRTMAIEYQGGQPRIQKQLPATDPDREPVPTSFQHASVDALSALLELSHGLGATGRCEGEAALFDGRRSARIVSRTDRFEMLPQWRGTWSGQALRCTITATQTGGFRRDDREATREPQEIALWMARPASGMPFLPVRFTMPGRWLGPLTGYLLETGTIPASASSSNLGSSAGAPAIRTPGASEGSP</sequence>
<comment type="caution">
    <text evidence="2">The sequence shown here is derived from an EMBL/GenBank/DDBJ whole genome shotgun (WGS) entry which is preliminary data.</text>
</comment>
<dbReference type="Pfam" id="PF11306">
    <property type="entry name" value="DUF3108"/>
    <property type="match status" value="1"/>
</dbReference>
<dbReference type="InterPro" id="IPR021457">
    <property type="entry name" value="DUF3108"/>
</dbReference>